<dbReference type="Gene3D" id="3.30.420.40">
    <property type="match status" value="1"/>
</dbReference>
<dbReference type="CDD" id="cd23763">
    <property type="entry name" value="ASKHA_ATPase_ROK"/>
    <property type="match status" value="1"/>
</dbReference>
<dbReference type="EMBL" id="BART01018681">
    <property type="protein sequence ID" value="GAG76848.1"/>
    <property type="molecule type" value="Genomic_DNA"/>
</dbReference>
<name>X1AXG6_9ZZZZ</name>
<sequence>MERSLKFLRTVSAGLQYKINISIIFNHIRENESISRIKISNDLKISPSAVSRVVDKLIKDGYVVEADKLKTKGGKRPTLIRIKQDKGFVIGIDLAKEKFKIALANFNGEIIEKYKGFKISNNKNIVEKIINEIKEILGRYHQYEKMRWGSLKAICVGVPAAIDRDSGKIISASLYGNWKDLNLKEILGGEFNIPVYIENDVNLSALGEKRYGEGKNFKDFIFIE</sequence>
<proteinExistence type="predicted"/>
<gene>
    <name evidence="1" type="ORF">S01H4_35189</name>
</gene>
<dbReference type="SUPFAM" id="SSF46785">
    <property type="entry name" value="Winged helix' DNA-binding domain"/>
    <property type="match status" value="1"/>
</dbReference>
<dbReference type="Pfam" id="PF00480">
    <property type="entry name" value="ROK"/>
    <property type="match status" value="1"/>
</dbReference>
<evidence type="ECO:0000313" key="1">
    <source>
        <dbReference type="EMBL" id="GAG76848.1"/>
    </source>
</evidence>
<dbReference type="SUPFAM" id="SSF53067">
    <property type="entry name" value="Actin-like ATPase domain"/>
    <property type="match status" value="1"/>
</dbReference>
<dbReference type="InterPro" id="IPR000600">
    <property type="entry name" value="ROK"/>
</dbReference>
<dbReference type="InterPro" id="IPR043129">
    <property type="entry name" value="ATPase_NBD"/>
</dbReference>
<comment type="caution">
    <text evidence="1">The sequence shown here is derived from an EMBL/GenBank/DDBJ whole genome shotgun (WGS) entry which is preliminary data.</text>
</comment>
<dbReference type="Pfam" id="PF13412">
    <property type="entry name" value="HTH_24"/>
    <property type="match status" value="1"/>
</dbReference>
<dbReference type="InterPro" id="IPR036390">
    <property type="entry name" value="WH_DNA-bd_sf"/>
</dbReference>
<organism evidence="1">
    <name type="scientific">marine sediment metagenome</name>
    <dbReference type="NCBI Taxonomy" id="412755"/>
    <lineage>
        <taxon>unclassified sequences</taxon>
        <taxon>metagenomes</taxon>
        <taxon>ecological metagenomes</taxon>
    </lineage>
</organism>
<dbReference type="AlphaFoldDB" id="X1AXG6"/>
<accession>X1AXG6</accession>
<evidence type="ECO:0008006" key="2">
    <source>
        <dbReference type="Google" id="ProtNLM"/>
    </source>
</evidence>
<dbReference type="Gene3D" id="1.10.10.10">
    <property type="entry name" value="Winged helix-like DNA-binding domain superfamily/Winged helix DNA-binding domain"/>
    <property type="match status" value="1"/>
</dbReference>
<dbReference type="InterPro" id="IPR036388">
    <property type="entry name" value="WH-like_DNA-bd_sf"/>
</dbReference>
<reference evidence="1" key="1">
    <citation type="journal article" date="2014" name="Front. Microbiol.">
        <title>High frequency of phylogenetically diverse reductive dehalogenase-homologous genes in deep subseafloor sedimentary metagenomes.</title>
        <authorList>
            <person name="Kawai M."/>
            <person name="Futagami T."/>
            <person name="Toyoda A."/>
            <person name="Takaki Y."/>
            <person name="Nishi S."/>
            <person name="Hori S."/>
            <person name="Arai W."/>
            <person name="Tsubouchi T."/>
            <person name="Morono Y."/>
            <person name="Uchiyama I."/>
            <person name="Ito T."/>
            <person name="Fujiyama A."/>
            <person name="Inagaki F."/>
            <person name="Takami H."/>
        </authorList>
    </citation>
    <scope>NUCLEOTIDE SEQUENCE</scope>
    <source>
        <strain evidence="1">Expedition CK06-06</strain>
    </source>
</reference>
<dbReference type="PANTHER" id="PTHR18964">
    <property type="entry name" value="ROK (REPRESSOR, ORF, KINASE) FAMILY"/>
    <property type="match status" value="1"/>
</dbReference>
<dbReference type="PANTHER" id="PTHR18964:SF149">
    <property type="entry name" value="BIFUNCTIONAL UDP-N-ACETYLGLUCOSAMINE 2-EPIMERASE_N-ACETYLMANNOSAMINE KINASE"/>
    <property type="match status" value="1"/>
</dbReference>
<protein>
    <recommendedName>
        <fullName evidence="2">HTH marR-type domain-containing protein</fullName>
    </recommendedName>
</protein>